<dbReference type="PROSITE" id="PS52016">
    <property type="entry name" value="TONB_DEPENDENT_REC_3"/>
    <property type="match status" value="1"/>
</dbReference>
<evidence type="ECO:0000256" key="5">
    <source>
        <dbReference type="ARBA" id="ARBA00023077"/>
    </source>
</evidence>
<evidence type="ECO:0000256" key="2">
    <source>
        <dbReference type="ARBA" id="ARBA00022448"/>
    </source>
</evidence>
<dbReference type="RefSeq" id="WP_188800139.1">
    <property type="nucleotide sequence ID" value="NZ_BMIZ01000002.1"/>
</dbReference>
<dbReference type="Pfam" id="PF00593">
    <property type="entry name" value="TonB_dep_Rec_b-barrel"/>
    <property type="match status" value="1"/>
</dbReference>
<evidence type="ECO:0000256" key="4">
    <source>
        <dbReference type="ARBA" id="ARBA00022692"/>
    </source>
</evidence>
<keyword evidence="2 8" id="KW-0813">Transport</keyword>
<reference evidence="14 15" key="1">
    <citation type="submission" date="2020-10" db="EMBL/GenBank/DDBJ databases">
        <title>Phylogeny of dyella-like bacteria.</title>
        <authorList>
            <person name="Fu J."/>
        </authorList>
    </citation>
    <scope>NUCLEOTIDE SEQUENCE [LARGE SCALE GENOMIC DNA]</scope>
    <source>
        <strain evidence="14 15">DHOB09</strain>
    </source>
</reference>
<name>A0ABX7GRM1_9GAMM</name>
<dbReference type="InterPro" id="IPR012910">
    <property type="entry name" value="Plug_dom"/>
</dbReference>
<dbReference type="Pfam" id="PF07715">
    <property type="entry name" value="Plug"/>
    <property type="match status" value="1"/>
</dbReference>
<evidence type="ECO:0000259" key="12">
    <source>
        <dbReference type="Pfam" id="PF00593"/>
    </source>
</evidence>
<dbReference type="Proteomes" id="UP000663181">
    <property type="component" value="Chromosome"/>
</dbReference>
<feature type="region of interest" description="Disordered" evidence="10">
    <location>
        <begin position="27"/>
        <end position="49"/>
    </location>
</feature>
<dbReference type="SUPFAM" id="SSF56935">
    <property type="entry name" value="Porins"/>
    <property type="match status" value="1"/>
</dbReference>
<evidence type="ECO:0000256" key="9">
    <source>
        <dbReference type="RuleBase" id="RU003357"/>
    </source>
</evidence>
<comment type="similarity">
    <text evidence="8 9">Belongs to the TonB-dependent receptor family.</text>
</comment>
<feature type="compositionally biased region" description="Low complexity" evidence="10">
    <location>
        <begin position="28"/>
        <end position="43"/>
    </location>
</feature>
<dbReference type="InterPro" id="IPR037066">
    <property type="entry name" value="Plug_dom_sf"/>
</dbReference>
<comment type="subcellular location">
    <subcellularLocation>
        <location evidence="1 8">Cell outer membrane</location>
        <topology evidence="1 8">Multi-pass membrane protein</topology>
    </subcellularLocation>
</comment>
<organism evidence="14 15">
    <name type="scientific">Dyella caseinilytica</name>
    <dbReference type="NCBI Taxonomy" id="1849581"/>
    <lineage>
        <taxon>Bacteria</taxon>
        <taxon>Pseudomonadati</taxon>
        <taxon>Pseudomonadota</taxon>
        <taxon>Gammaproteobacteria</taxon>
        <taxon>Lysobacterales</taxon>
        <taxon>Rhodanobacteraceae</taxon>
        <taxon>Dyella</taxon>
    </lineage>
</organism>
<accession>A0ABX7GRM1</accession>
<dbReference type="Gene3D" id="2.40.170.20">
    <property type="entry name" value="TonB-dependent receptor, beta-barrel domain"/>
    <property type="match status" value="1"/>
</dbReference>
<dbReference type="PANTHER" id="PTHR47234:SF1">
    <property type="entry name" value="TONB-DEPENDENT RECEPTOR"/>
    <property type="match status" value="1"/>
</dbReference>
<feature type="chain" id="PRO_5046719676" evidence="11">
    <location>
        <begin position="26"/>
        <end position="955"/>
    </location>
</feature>
<proteinExistence type="inferred from homology"/>
<keyword evidence="15" id="KW-1185">Reference proteome</keyword>
<evidence type="ECO:0000256" key="7">
    <source>
        <dbReference type="ARBA" id="ARBA00023237"/>
    </source>
</evidence>
<evidence type="ECO:0000313" key="14">
    <source>
        <dbReference type="EMBL" id="QRN52905.1"/>
    </source>
</evidence>
<keyword evidence="3 8" id="KW-1134">Transmembrane beta strand</keyword>
<evidence type="ECO:0000256" key="3">
    <source>
        <dbReference type="ARBA" id="ARBA00022452"/>
    </source>
</evidence>
<gene>
    <name evidence="14" type="ORF">ISN74_15850</name>
</gene>
<protein>
    <submittedName>
        <fullName evidence="14">TonB-dependent receptor</fullName>
    </submittedName>
</protein>
<keyword evidence="7 8" id="KW-0998">Cell outer membrane</keyword>
<evidence type="ECO:0000259" key="13">
    <source>
        <dbReference type="Pfam" id="PF07715"/>
    </source>
</evidence>
<dbReference type="InterPro" id="IPR036942">
    <property type="entry name" value="Beta-barrel_TonB_sf"/>
</dbReference>
<keyword evidence="5 9" id="KW-0798">TonB box</keyword>
<feature type="domain" description="TonB-dependent receptor plug" evidence="13">
    <location>
        <begin position="66"/>
        <end position="185"/>
    </location>
</feature>
<evidence type="ECO:0000256" key="1">
    <source>
        <dbReference type="ARBA" id="ARBA00004571"/>
    </source>
</evidence>
<dbReference type="InterPro" id="IPR039426">
    <property type="entry name" value="TonB-dep_rcpt-like"/>
</dbReference>
<keyword evidence="11" id="KW-0732">Signal</keyword>
<keyword evidence="4 8" id="KW-0812">Transmembrane</keyword>
<evidence type="ECO:0000313" key="15">
    <source>
        <dbReference type="Proteomes" id="UP000663181"/>
    </source>
</evidence>
<dbReference type="PANTHER" id="PTHR47234">
    <property type="match status" value="1"/>
</dbReference>
<evidence type="ECO:0000256" key="8">
    <source>
        <dbReference type="PROSITE-ProRule" id="PRU01360"/>
    </source>
</evidence>
<feature type="signal peptide" evidence="11">
    <location>
        <begin position="1"/>
        <end position="25"/>
    </location>
</feature>
<dbReference type="Gene3D" id="2.170.130.10">
    <property type="entry name" value="TonB-dependent receptor, plug domain"/>
    <property type="match status" value="1"/>
</dbReference>
<dbReference type="InterPro" id="IPR000531">
    <property type="entry name" value="Beta-barrel_TonB"/>
</dbReference>
<keyword evidence="14" id="KW-0675">Receptor</keyword>
<sequence>MSKQLRTTALAAVIAAVLYFPAAHAQDTQTTSPNNDQSSSSSNEKPADATRLKTVVVSGSLFNDAQIDTATPTYTITAKDMKAQGFNNVAEVLANSVYSTGANFSGGSVGNNITPGAQTINLYGLNPDFTLVLIDGKPLSQFGQLYNGQSNFTNVSNIPITIVDHIDIMPGGGSSIYGSNAIAGVVNIVLKQHMDGVEVTARSNTYQGGGGGGSVLSAVGGHDFGKLDVIGAFEYDHSTPMWGYQRPFVDSSNYNPNGLNILPVSVGVLNYGNPASSSYTGIQTGFISPPNGCGSLAGLYGGSTVLTNGAKSTPPLSGNYCGSPATNSYVTLANENESYDSMLKLKYNVSDNLQFYADALVDFQKQKYDNGGSQTNYWSPLDFGSNIVDANTGNVVSPLYSFAPEEIPGGYYGVMTRQNDLLYQADVGAKGTFGNSNWNWDIYFLRSGDKTTLSMPVRLASAVDNFFLNRFLGGGSVGTEYGYNVYNINYNAFFQPITPQQYASFSTNIPASSNTWINTTRATISNDSLFALPGGDAALAFLLEGGSQAWYQPVNSLLASGQVWGQSATSGGGERSHQDAAFEFNLPLLKQLTMDLSARYDYYNIGNGSDAASNHKLTYKIGLEYRPFDNWLIRGNYTTSFMAPDLASMFLGASTTYSYMPDPYLCAINGNTNCQNYYENAINYIYSNRDLKPTTATSWSAGTVWSPMNNLNLSVDFLHLSVQNEIIQQNIPELLSQDSQCLLGQLPASSPTCTAALAQVQRNSLNQVTSITTYYMNLSSEQANSLIADAKYHFDVDPIGTFLVHFSYQDLLKHTYQLYAGAAPINLLTNNLYDNSTEFKSVVTGDLTWSWHDKFSSTLYWHRYGRTPNYIASSEGPTTPGAGWVAPWIYYNWSFTYSPTKNLDLSLMINNLTNKMPPVDRAYTVFPYYNQSAYNVYGREFMLQVDYRFGGGHSD</sequence>
<evidence type="ECO:0000256" key="10">
    <source>
        <dbReference type="SAM" id="MobiDB-lite"/>
    </source>
</evidence>
<feature type="domain" description="TonB-dependent receptor-like beta-barrel" evidence="12">
    <location>
        <begin position="420"/>
        <end position="912"/>
    </location>
</feature>
<keyword evidence="6 8" id="KW-0472">Membrane</keyword>
<dbReference type="EMBL" id="CP064030">
    <property type="protein sequence ID" value="QRN52905.1"/>
    <property type="molecule type" value="Genomic_DNA"/>
</dbReference>
<evidence type="ECO:0000256" key="11">
    <source>
        <dbReference type="SAM" id="SignalP"/>
    </source>
</evidence>
<evidence type="ECO:0000256" key="6">
    <source>
        <dbReference type="ARBA" id="ARBA00023136"/>
    </source>
</evidence>